<dbReference type="Pfam" id="PF10590">
    <property type="entry name" value="PNP_phzG_C"/>
    <property type="match status" value="1"/>
</dbReference>
<dbReference type="Proteomes" id="UP000230233">
    <property type="component" value="Unassembled WGS sequence"/>
</dbReference>
<dbReference type="PROSITE" id="PS01064">
    <property type="entry name" value="PYRIDOX_OXIDASE"/>
    <property type="match status" value="1"/>
</dbReference>
<dbReference type="InterPro" id="IPR019576">
    <property type="entry name" value="Pyridoxamine_oxidase_dimer_C"/>
</dbReference>
<evidence type="ECO:0000256" key="8">
    <source>
        <dbReference type="ARBA" id="ARBA00022643"/>
    </source>
</evidence>
<dbReference type="PANTHER" id="PTHR10851">
    <property type="entry name" value="PYRIDOXINE-5-PHOSPHATE OXIDASE"/>
    <property type="match status" value="1"/>
</dbReference>
<comment type="caution">
    <text evidence="12">The sequence shown here is derived from an EMBL/GenBank/DDBJ whole genome shotgun (WGS) entry which is preliminary data.</text>
</comment>
<dbReference type="FunFam" id="2.30.110.10:FF:000053">
    <property type="entry name" value="Protein CBG16488"/>
    <property type="match status" value="1"/>
</dbReference>
<dbReference type="EC" id="1.4.3.5" evidence="6"/>
<dbReference type="EMBL" id="PDUG01000023">
    <property type="protein sequence ID" value="PIC12382.1"/>
    <property type="molecule type" value="Genomic_DNA"/>
</dbReference>
<organism evidence="12 13">
    <name type="scientific">Caenorhabditis nigoni</name>
    <dbReference type="NCBI Taxonomy" id="1611254"/>
    <lineage>
        <taxon>Eukaryota</taxon>
        <taxon>Metazoa</taxon>
        <taxon>Ecdysozoa</taxon>
        <taxon>Nematoda</taxon>
        <taxon>Chromadorea</taxon>
        <taxon>Rhabditida</taxon>
        <taxon>Rhabditina</taxon>
        <taxon>Rhabditomorpha</taxon>
        <taxon>Rhabditoidea</taxon>
        <taxon>Rhabditidae</taxon>
        <taxon>Peloderinae</taxon>
        <taxon>Caenorhabditis</taxon>
    </lineage>
</organism>
<dbReference type="OrthoDB" id="303614at2759"/>
<evidence type="ECO:0000256" key="7">
    <source>
        <dbReference type="ARBA" id="ARBA00022630"/>
    </source>
</evidence>
<dbReference type="InterPro" id="IPR000659">
    <property type="entry name" value="Pyridox_Oxase"/>
</dbReference>
<feature type="domain" description="Pyridoxine 5'-phosphate oxidase dimerisation C-terminal" evidence="11">
    <location>
        <begin position="206"/>
        <end position="246"/>
    </location>
</feature>
<dbReference type="UniPathway" id="UPA01068">
    <property type="reaction ID" value="UER00304"/>
</dbReference>
<evidence type="ECO:0000256" key="1">
    <source>
        <dbReference type="ARBA" id="ARBA00001917"/>
    </source>
</evidence>
<evidence type="ECO:0000256" key="9">
    <source>
        <dbReference type="ARBA" id="ARBA00023002"/>
    </source>
</evidence>
<evidence type="ECO:0000259" key="11">
    <source>
        <dbReference type="Pfam" id="PF10590"/>
    </source>
</evidence>
<dbReference type="InterPro" id="IPR019740">
    <property type="entry name" value="Pyridox_Oxase_CS"/>
</dbReference>
<sequence length="246" mass="28400">MFIQFILVPVCRILSRRTLAMDTPSIDIQNIRAKYNNSQEPYLLEEKLPTTDPFSLFDIWFHDVASQSDLTFEEINAVSLSTVGKDLRPSSRMVLLKAYTPTGFSFFTNYTSRKGNQLEENPNAAMLFYWPKVNRQVRVEGVVEKLPNEMAVAYWNSRPLASRIGSKSSLQSEVVPNRQFLESKKTELTELAAREGGDAITKPNSWGGFHLVPRYFEFWQGQSDRLHDRIVFEQDREAWLIKRLSP</sequence>
<dbReference type="GO" id="GO:0010181">
    <property type="term" value="F:FMN binding"/>
    <property type="evidence" value="ECO:0007669"/>
    <property type="project" value="InterPro"/>
</dbReference>
<dbReference type="Gene3D" id="2.30.110.10">
    <property type="entry name" value="Electron Transport, Fmn-binding Protein, Chain A"/>
    <property type="match status" value="1"/>
</dbReference>
<dbReference type="InterPro" id="IPR012349">
    <property type="entry name" value="Split_barrel_FMN-bd"/>
</dbReference>
<dbReference type="GO" id="GO:0008615">
    <property type="term" value="P:pyridoxine biosynthetic process"/>
    <property type="evidence" value="ECO:0007669"/>
    <property type="project" value="InterPro"/>
</dbReference>
<evidence type="ECO:0000256" key="4">
    <source>
        <dbReference type="ARBA" id="ARBA00005037"/>
    </source>
</evidence>
<dbReference type="PIRSF" id="PIRSF000190">
    <property type="entry name" value="Pyd_amn-ph_oxd"/>
    <property type="match status" value="1"/>
</dbReference>
<comment type="cofactor">
    <cofactor evidence="1">
        <name>FMN</name>
        <dbReference type="ChEBI" id="CHEBI:58210"/>
    </cofactor>
</comment>
<dbReference type="InterPro" id="IPR011576">
    <property type="entry name" value="Pyridox_Oxase_N"/>
</dbReference>
<evidence type="ECO:0000256" key="6">
    <source>
        <dbReference type="ARBA" id="ARBA00012801"/>
    </source>
</evidence>
<dbReference type="Pfam" id="PF01243">
    <property type="entry name" value="PNPOx_N"/>
    <property type="match status" value="1"/>
</dbReference>
<accession>A0A2G5SBT5</accession>
<dbReference type="HAMAP" id="MF_01629">
    <property type="entry name" value="PdxH"/>
    <property type="match status" value="1"/>
</dbReference>
<comment type="pathway">
    <text evidence="4">Cofactor metabolism; pyridoxal 5'-phosphate salvage; pyridoxal 5'-phosphate from pyridoxine 5'-phosphate: step 1/1.</text>
</comment>
<comment type="function">
    <text evidence="2">Catalyzes the oxidation of either pyridoxine 5'-phosphate (PNP) or pyridoxamine 5'-phosphate (PMP) into pyridoxal 5'-phosphate (PLP).</text>
</comment>
<evidence type="ECO:0000256" key="3">
    <source>
        <dbReference type="ARBA" id="ARBA00004738"/>
    </source>
</evidence>
<keyword evidence="9" id="KW-0560">Oxidoreductase</keyword>
<dbReference type="STRING" id="1611254.A0A2G5SBT5"/>
<protein>
    <recommendedName>
        <fullName evidence="6">pyridoxal 5'-phosphate synthase</fullName>
        <ecNumber evidence="6">1.4.3.5</ecNumber>
    </recommendedName>
</protein>
<dbReference type="NCBIfam" id="NF004231">
    <property type="entry name" value="PRK05679.1"/>
    <property type="match status" value="1"/>
</dbReference>
<feature type="domain" description="Pyridoxamine 5'-phosphate oxidase N-terminal" evidence="10">
    <location>
        <begin position="72"/>
        <end position="187"/>
    </location>
</feature>
<keyword evidence="7" id="KW-0285">Flavoprotein</keyword>
<dbReference type="NCBIfam" id="TIGR00558">
    <property type="entry name" value="pdxH"/>
    <property type="match status" value="1"/>
</dbReference>
<dbReference type="GO" id="GO:0004733">
    <property type="term" value="F:pyridoxamine phosphate oxidase activity"/>
    <property type="evidence" value="ECO:0007669"/>
    <property type="project" value="UniProtKB-EC"/>
</dbReference>
<comment type="similarity">
    <text evidence="5">Belongs to the pyridoxamine 5'-phosphate oxidase family.</text>
</comment>
<name>A0A2G5SBT5_9PELO</name>
<dbReference type="AlphaFoldDB" id="A0A2G5SBT5"/>
<dbReference type="SUPFAM" id="SSF50475">
    <property type="entry name" value="FMN-binding split barrel"/>
    <property type="match status" value="1"/>
</dbReference>
<evidence type="ECO:0000256" key="2">
    <source>
        <dbReference type="ARBA" id="ARBA00003691"/>
    </source>
</evidence>
<gene>
    <name evidence="12" type="ORF">B9Z55_028418</name>
</gene>
<dbReference type="PANTHER" id="PTHR10851:SF0">
    <property type="entry name" value="PYRIDOXINE-5'-PHOSPHATE OXIDASE"/>
    <property type="match status" value="1"/>
</dbReference>
<evidence type="ECO:0000313" key="13">
    <source>
        <dbReference type="Proteomes" id="UP000230233"/>
    </source>
</evidence>
<evidence type="ECO:0000259" key="10">
    <source>
        <dbReference type="Pfam" id="PF01243"/>
    </source>
</evidence>
<evidence type="ECO:0000256" key="5">
    <source>
        <dbReference type="ARBA" id="ARBA00007301"/>
    </source>
</evidence>
<keyword evidence="8" id="KW-0288">FMN</keyword>
<comment type="pathway">
    <text evidence="3">Cofactor metabolism; pyridoxal 5'-phosphate salvage; pyridoxal 5'-phosphate from pyridoxamine 5'-phosphate: step 1/1.</text>
</comment>
<keyword evidence="13" id="KW-1185">Reference proteome</keyword>
<evidence type="ECO:0000313" key="12">
    <source>
        <dbReference type="EMBL" id="PIC12382.1"/>
    </source>
</evidence>
<proteinExistence type="inferred from homology"/>
<reference evidence="13" key="1">
    <citation type="submission" date="2017-10" db="EMBL/GenBank/DDBJ databases">
        <title>Rapid genome shrinkage in a self-fertile nematode reveals novel sperm competition proteins.</title>
        <authorList>
            <person name="Yin D."/>
            <person name="Schwarz E.M."/>
            <person name="Thomas C.G."/>
            <person name="Felde R.L."/>
            <person name="Korf I.F."/>
            <person name="Cutter A.D."/>
            <person name="Schartner C.M."/>
            <person name="Ralston E.J."/>
            <person name="Meyer B.J."/>
            <person name="Haag E.S."/>
        </authorList>
    </citation>
    <scope>NUCLEOTIDE SEQUENCE [LARGE SCALE GENOMIC DNA]</scope>
    <source>
        <strain evidence="13">JU1422</strain>
    </source>
</reference>